<proteinExistence type="predicted"/>
<evidence type="ECO:0000313" key="2">
    <source>
        <dbReference type="Proteomes" id="UP000431401"/>
    </source>
</evidence>
<reference evidence="1 2" key="1">
    <citation type="submission" date="2019-10" db="EMBL/GenBank/DDBJ databases">
        <title>Nocardia macrotermitis sp. nov. and Nocardia aurantia sp. nov., isolated from the gut of fungus growing-termite Macrotermes natalensis.</title>
        <authorList>
            <person name="Benndorf R."/>
            <person name="Schwitalla J."/>
            <person name="Martin K."/>
            <person name="De Beer W."/>
            <person name="Kaster A.-K."/>
            <person name="Vollmers J."/>
            <person name="Poulsen M."/>
            <person name="Beemelmanns C."/>
        </authorList>
    </citation>
    <scope>NUCLEOTIDE SEQUENCE [LARGE SCALE GENOMIC DNA]</scope>
    <source>
        <strain evidence="1 2">RB56</strain>
    </source>
</reference>
<protein>
    <submittedName>
        <fullName evidence="1">Uncharacterized protein</fullName>
    </submittedName>
</protein>
<dbReference type="RefSeq" id="WP_153342673.1">
    <property type="nucleotide sequence ID" value="NZ_WEGI01000006.1"/>
</dbReference>
<dbReference type="AlphaFoldDB" id="A0A7K0DP57"/>
<comment type="caution">
    <text evidence="1">The sequence shown here is derived from an EMBL/GenBank/DDBJ whole genome shotgun (WGS) entry which is preliminary data.</text>
</comment>
<dbReference type="OrthoDB" id="501927at2"/>
<organism evidence="1 2">
    <name type="scientific">Nocardia aurantia</name>
    <dbReference type="NCBI Taxonomy" id="2585199"/>
    <lineage>
        <taxon>Bacteria</taxon>
        <taxon>Bacillati</taxon>
        <taxon>Actinomycetota</taxon>
        <taxon>Actinomycetes</taxon>
        <taxon>Mycobacteriales</taxon>
        <taxon>Nocardiaceae</taxon>
        <taxon>Nocardia</taxon>
    </lineage>
</organism>
<dbReference type="Proteomes" id="UP000431401">
    <property type="component" value="Unassembled WGS sequence"/>
</dbReference>
<keyword evidence="2" id="KW-1185">Reference proteome</keyword>
<dbReference type="EMBL" id="WEGI01000006">
    <property type="protein sequence ID" value="MQY27523.1"/>
    <property type="molecule type" value="Genomic_DNA"/>
</dbReference>
<name>A0A7K0DP57_9NOCA</name>
<sequence>MMGVQLGALLDEAPAGVAEAQQVVADFDDALVDGFARVGERQSTALRALAAAVAGSPLGAPVAAAVADLSTGVVGRERLAALAAARSAINGAVHDALLDRLDTALGRTRAGWESPDTGPAEHFAVESSRAWLAEVAIAGWCGIDDDLMASADRAVEALLAEPSLRRPAVLLDGLAAELRACDPVAAMERVPARRWADLWSRALLLSWRGTEFETAPVSGRLLILGADVHEHGTAVQVQVYAVLEASGAAPRRVRISVGAAKVDTIVGPTVWQLLSGHPHLLTALAEHRALDITDMPLSASGDLWWYDDRAAVGTAADPFATATVQFADAVAPAVPPLDRDPVHIAEPVFLEGYRVTDGVLCLGEHALRLELDRLPASGPLTPVAVSNSAACLGLLRWDAGQWSLRPLAVRRKVKGEMVTIHGGDWALGPTDPKVAKAQAKSGDSIAVLRERAGRLLRK</sequence>
<evidence type="ECO:0000313" key="1">
    <source>
        <dbReference type="EMBL" id="MQY27523.1"/>
    </source>
</evidence>
<accession>A0A7K0DP57</accession>
<gene>
    <name evidence="1" type="ORF">NRB56_31060</name>
</gene>